<feature type="signal peptide" evidence="1">
    <location>
        <begin position="1"/>
        <end position="19"/>
    </location>
</feature>
<comment type="caution">
    <text evidence="3">The sequence shown here is derived from an EMBL/GenBank/DDBJ whole genome shotgun (WGS) entry which is preliminary data.</text>
</comment>
<accession>A0A4R2LFQ6</accession>
<dbReference type="SMART" id="SM00635">
    <property type="entry name" value="BID_2"/>
    <property type="match status" value="1"/>
</dbReference>
<dbReference type="InterPro" id="IPR008964">
    <property type="entry name" value="Invasin/intimin_cell_adhesion"/>
</dbReference>
<dbReference type="AlphaFoldDB" id="A0A4R2LFQ6"/>
<reference evidence="3 4" key="1">
    <citation type="submission" date="2019-03" db="EMBL/GenBank/DDBJ databases">
        <title>Genomic Encyclopedia of Type Strains, Phase IV (KMG-IV): sequencing the most valuable type-strain genomes for metagenomic binning, comparative biology and taxonomic classification.</title>
        <authorList>
            <person name="Goeker M."/>
        </authorList>
    </citation>
    <scope>NUCLEOTIDE SEQUENCE [LARGE SCALE GENOMIC DNA]</scope>
    <source>
        <strain evidence="3 4">DSM 23917</strain>
    </source>
</reference>
<protein>
    <submittedName>
        <fullName evidence="3">Ig-like protein group 2</fullName>
    </submittedName>
</protein>
<keyword evidence="1" id="KW-0732">Signal</keyword>
<evidence type="ECO:0000259" key="2">
    <source>
        <dbReference type="SMART" id="SM00635"/>
    </source>
</evidence>
<feature type="domain" description="BIG2" evidence="2">
    <location>
        <begin position="29"/>
        <end position="101"/>
    </location>
</feature>
<proteinExistence type="predicted"/>
<evidence type="ECO:0000256" key="1">
    <source>
        <dbReference type="SAM" id="SignalP"/>
    </source>
</evidence>
<evidence type="ECO:0000313" key="4">
    <source>
        <dbReference type="Proteomes" id="UP000295600"/>
    </source>
</evidence>
<evidence type="ECO:0000313" key="3">
    <source>
        <dbReference type="EMBL" id="TCO87683.1"/>
    </source>
</evidence>
<dbReference type="Gene3D" id="2.60.40.1080">
    <property type="match status" value="1"/>
</dbReference>
<organism evidence="3 4">
    <name type="scientific">Prevotella heparinolytica</name>
    <dbReference type="NCBI Taxonomy" id="28113"/>
    <lineage>
        <taxon>Bacteria</taxon>
        <taxon>Pseudomonadati</taxon>
        <taxon>Bacteroidota</taxon>
        <taxon>Bacteroidia</taxon>
        <taxon>Bacteroidales</taxon>
        <taxon>Bacteroidaceae</taxon>
        <taxon>Bacteroides</taxon>
    </lineage>
</organism>
<dbReference type="SUPFAM" id="SSF49373">
    <property type="entry name" value="Invasin/intimin cell-adhesion fragments"/>
    <property type="match status" value="1"/>
</dbReference>
<name>A0A4R2LFQ6_9BACE</name>
<dbReference type="EMBL" id="SLXB01000030">
    <property type="protein sequence ID" value="TCO87683.1"/>
    <property type="molecule type" value="Genomic_DNA"/>
</dbReference>
<dbReference type="Proteomes" id="UP000295600">
    <property type="component" value="Unassembled WGS sequence"/>
</dbReference>
<dbReference type="Pfam" id="PF02368">
    <property type="entry name" value="Big_2"/>
    <property type="match status" value="1"/>
</dbReference>
<feature type="chain" id="PRO_5020736216" evidence="1">
    <location>
        <begin position="20"/>
        <end position="236"/>
    </location>
</feature>
<dbReference type="InterPro" id="IPR003343">
    <property type="entry name" value="Big_2"/>
</dbReference>
<sequence>MKKTLFVIMAVVLPLVFSACSSGGNEIDTSDVITLNKSEVELLHNETFQLKISGNNNRLVFEVENENIAKVDENGLITGNVKGETNVVVKAGKSSAKCSVKVNTSVNDIREPYFLFGKGYDEVNRIVTADKEPIVVGSLERKPGRSISFRTSENYVQYIYAYLFDDTEKLDKISIMIDCRRYKTEYYRLLDFALERYFIVSQPGTMKYNLMSIDKKMIVSTDLKTEVFSLMFRENN</sequence>
<dbReference type="RefSeq" id="WP_131927374.1">
    <property type="nucleotide sequence ID" value="NZ_SLXB01000030.1"/>
</dbReference>
<gene>
    <name evidence="3" type="ORF">EV202_13034</name>
</gene>
<dbReference type="PROSITE" id="PS51257">
    <property type="entry name" value="PROKAR_LIPOPROTEIN"/>
    <property type="match status" value="1"/>
</dbReference>